<dbReference type="Pfam" id="PF01652">
    <property type="entry name" value="IF4E"/>
    <property type="match status" value="1"/>
</dbReference>
<organism evidence="14 15">
    <name type="scientific">Escallonia herrerae</name>
    <dbReference type="NCBI Taxonomy" id="1293975"/>
    <lineage>
        <taxon>Eukaryota</taxon>
        <taxon>Viridiplantae</taxon>
        <taxon>Streptophyta</taxon>
        <taxon>Embryophyta</taxon>
        <taxon>Tracheophyta</taxon>
        <taxon>Spermatophyta</taxon>
        <taxon>Magnoliopsida</taxon>
        <taxon>eudicotyledons</taxon>
        <taxon>Gunneridae</taxon>
        <taxon>Pentapetalae</taxon>
        <taxon>asterids</taxon>
        <taxon>campanulids</taxon>
        <taxon>Escalloniales</taxon>
        <taxon>Escalloniaceae</taxon>
        <taxon>Escallonia</taxon>
    </lineage>
</organism>
<evidence type="ECO:0000256" key="2">
    <source>
        <dbReference type="ARBA" id="ARBA00009860"/>
    </source>
</evidence>
<dbReference type="EMBL" id="JAVXUP010001464">
    <property type="protein sequence ID" value="KAK3011295.1"/>
    <property type="molecule type" value="Genomic_DNA"/>
</dbReference>
<comment type="similarity">
    <text evidence="2 12">Belongs to the eukaryotic initiation factor 4E family.</text>
</comment>
<proteinExistence type="inferred from homology"/>
<name>A0AA89AQH5_9ASTE</name>
<evidence type="ECO:0000256" key="1">
    <source>
        <dbReference type="ARBA" id="ARBA00004123"/>
    </source>
</evidence>
<keyword evidence="6 12" id="KW-0648">Protein biosynthesis</keyword>
<evidence type="ECO:0000256" key="12">
    <source>
        <dbReference type="RuleBase" id="RU004374"/>
    </source>
</evidence>
<evidence type="ECO:0000256" key="5">
    <source>
        <dbReference type="ARBA" id="ARBA00022884"/>
    </source>
</evidence>
<sequence length="270" mass="30298">MSNPINDEMDLPICPNPIFTGTYIPDPLSATIYVITSPRFPLSSKISTSGRQTNKHGGRTRPSDGVEEELEEGEIIDGDDDETSSSAQPAKAVSHPLEYSWTFWFDSQAAAKSRQIPWGSLLRPIYTFSTVEEFWGYRYRSLLFVYNNIHHPSKLTHGIDFYCFKHKIEPKWEDPVCANGGNWTMTFSRGKSDNCWLYTLLAMIGEQFDHGDEICGAVVNVRNRQEKIALWTKNATNEGAQVVSGICMSASGDSGRGFLIAMRPLGSYFM</sequence>
<dbReference type="PANTHER" id="PTHR11960">
    <property type="entry name" value="EUKARYOTIC TRANSLATION INITIATION FACTOR 4E RELATED"/>
    <property type="match status" value="1"/>
</dbReference>
<dbReference type="GO" id="GO:0016281">
    <property type="term" value="C:eukaryotic translation initiation factor 4F complex"/>
    <property type="evidence" value="ECO:0007669"/>
    <property type="project" value="TreeGrafter"/>
</dbReference>
<protein>
    <recommendedName>
        <fullName evidence="10">eIF-4F 25 kDa subunit</fullName>
    </recommendedName>
    <alternativeName>
        <fullName evidence="11">eIF-4F p26 subunit</fullName>
    </alternativeName>
    <alternativeName>
        <fullName evidence="9">mRNA cap-binding protein</fullName>
    </alternativeName>
</protein>
<feature type="compositionally biased region" description="Acidic residues" evidence="13">
    <location>
        <begin position="65"/>
        <end position="83"/>
    </location>
</feature>
<reference evidence="14" key="1">
    <citation type="submission" date="2022-12" db="EMBL/GenBank/DDBJ databases">
        <title>Draft genome assemblies for two species of Escallonia (Escalloniales).</title>
        <authorList>
            <person name="Chanderbali A."/>
            <person name="Dervinis C."/>
            <person name="Anghel I."/>
            <person name="Soltis D."/>
            <person name="Soltis P."/>
            <person name="Zapata F."/>
        </authorList>
    </citation>
    <scope>NUCLEOTIDE SEQUENCE</scope>
    <source>
        <strain evidence="14">UCBG64.0493</strain>
        <tissue evidence="14">Leaf</tissue>
    </source>
</reference>
<dbReference type="GO" id="GO:0009615">
    <property type="term" value="P:response to virus"/>
    <property type="evidence" value="ECO:0007669"/>
    <property type="project" value="UniProtKB-ARBA"/>
</dbReference>
<dbReference type="SUPFAM" id="SSF55418">
    <property type="entry name" value="eIF4e-like"/>
    <property type="match status" value="1"/>
</dbReference>
<gene>
    <name evidence="14" type="ORF">RJ639_011470</name>
</gene>
<evidence type="ECO:0000313" key="15">
    <source>
        <dbReference type="Proteomes" id="UP001188597"/>
    </source>
</evidence>
<evidence type="ECO:0000256" key="13">
    <source>
        <dbReference type="SAM" id="MobiDB-lite"/>
    </source>
</evidence>
<dbReference type="GO" id="GO:0005634">
    <property type="term" value="C:nucleus"/>
    <property type="evidence" value="ECO:0007669"/>
    <property type="project" value="UniProtKB-SubCell"/>
</dbReference>
<comment type="subcellular location">
    <subcellularLocation>
        <location evidence="1">Nucleus</location>
    </subcellularLocation>
</comment>
<comment type="subunit">
    <text evidence="8">EIF4F is a multi-subunit complex, the composition of which varies with external and internal environmental conditions. It is composed of at least EIF4A, EIF4E and EIF4G. EIF4E is also known to interact with other partners. In higher plants two isoforms of EIF4F have been identified, named isoform EIF4F and isoform EIF(iso)4F. Isoform EIF4F has subunits p220 and p26, whereas isoform EIF(iso)4F has subunits p82 and p28.</text>
</comment>
<keyword evidence="7" id="KW-0539">Nucleus</keyword>
<evidence type="ECO:0000256" key="6">
    <source>
        <dbReference type="ARBA" id="ARBA00022917"/>
    </source>
</evidence>
<evidence type="ECO:0000256" key="9">
    <source>
        <dbReference type="ARBA" id="ARBA00030245"/>
    </source>
</evidence>
<comment type="caution">
    <text evidence="14">The sequence shown here is derived from an EMBL/GenBank/DDBJ whole genome shotgun (WGS) entry which is preliminary data.</text>
</comment>
<evidence type="ECO:0000256" key="8">
    <source>
        <dbReference type="ARBA" id="ARBA00025991"/>
    </source>
</evidence>
<dbReference type="Proteomes" id="UP001188597">
    <property type="component" value="Unassembled WGS sequence"/>
</dbReference>
<dbReference type="PANTHER" id="PTHR11960:SF8">
    <property type="entry name" value="EUKARYOTIC TRANSLATION INITIATION FACTOR 4E1-RELATED"/>
    <property type="match status" value="1"/>
</dbReference>
<evidence type="ECO:0000256" key="11">
    <source>
        <dbReference type="ARBA" id="ARBA00041713"/>
    </source>
</evidence>
<accession>A0AA89AQH5</accession>
<keyword evidence="5 12" id="KW-0694">RNA-binding</keyword>
<dbReference type="GO" id="GO:0003743">
    <property type="term" value="F:translation initiation factor activity"/>
    <property type="evidence" value="ECO:0007669"/>
    <property type="project" value="UniProtKB-KW"/>
</dbReference>
<dbReference type="InterPro" id="IPR023398">
    <property type="entry name" value="TIF_eIF4e-like"/>
</dbReference>
<evidence type="ECO:0000256" key="4">
    <source>
        <dbReference type="ARBA" id="ARBA00022845"/>
    </source>
</evidence>
<dbReference type="GO" id="GO:0006417">
    <property type="term" value="P:regulation of translation"/>
    <property type="evidence" value="ECO:0007669"/>
    <property type="project" value="UniProtKB-KW"/>
</dbReference>
<evidence type="ECO:0000256" key="10">
    <source>
        <dbReference type="ARBA" id="ARBA00032656"/>
    </source>
</evidence>
<dbReference type="GO" id="GO:0000340">
    <property type="term" value="F:RNA 7-methylguanosine cap binding"/>
    <property type="evidence" value="ECO:0007669"/>
    <property type="project" value="TreeGrafter"/>
</dbReference>
<evidence type="ECO:0000256" key="7">
    <source>
        <dbReference type="ARBA" id="ARBA00023242"/>
    </source>
</evidence>
<evidence type="ECO:0000256" key="3">
    <source>
        <dbReference type="ARBA" id="ARBA00022540"/>
    </source>
</evidence>
<keyword evidence="15" id="KW-1185">Reference proteome</keyword>
<evidence type="ECO:0000313" key="14">
    <source>
        <dbReference type="EMBL" id="KAK3011295.1"/>
    </source>
</evidence>
<feature type="region of interest" description="Disordered" evidence="13">
    <location>
        <begin position="43"/>
        <end position="89"/>
    </location>
</feature>
<dbReference type="InterPro" id="IPR001040">
    <property type="entry name" value="TIF_eIF_4E"/>
</dbReference>
<dbReference type="AlphaFoldDB" id="A0AA89AQH5"/>
<dbReference type="Gene3D" id="3.30.760.10">
    <property type="entry name" value="RNA Cap, Translation Initiation Factor Eif4e"/>
    <property type="match status" value="1"/>
</dbReference>
<keyword evidence="4" id="KW-0810">Translation regulation</keyword>
<keyword evidence="3 12" id="KW-0396">Initiation factor</keyword>